<dbReference type="GO" id="GO:0005524">
    <property type="term" value="F:ATP binding"/>
    <property type="evidence" value="ECO:0007669"/>
    <property type="project" value="InterPro"/>
</dbReference>
<evidence type="ECO:0008006" key="7">
    <source>
        <dbReference type="Google" id="ProtNLM"/>
    </source>
</evidence>
<dbReference type="Gene3D" id="3.40.50.300">
    <property type="entry name" value="P-loop containing nucleotide triphosphate hydrolases"/>
    <property type="match status" value="2"/>
</dbReference>
<dbReference type="STRING" id="645134.A0A0L0HVA9"/>
<comment type="similarity">
    <text evidence="4">Belongs to the adenylate kinase family.</text>
</comment>
<keyword evidence="2" id="KW-0547">Nucleotide-binding</keyword>
<evidence type="ECO:0000256" key="1">
    <source>
        <dbReference type="ARBA" id="ARBA00022679"/>
    </source>
</evidence>
<dbReference type="CDD" id="cd22979">
    <property type="entry name" value="DD_AK8"/>
    <property type="match status" value="1"/>
</dbReference>
<dbReference type="InParanoid" id="A0A0L0HVA9"/>
<dbReference type="OMA" id="DCIRRGW"/>
<gene>
    <name evidence="5" type="ORF">SPPG_00702</name>
</gene>
<dbReference type="VEuPathDB" id="FungiDB:SPPG_00702"/>
<dbReference type="GO" id="GO:0019205">
    <property type="term" value="F:nucleobase-containing compound kinase activity"/>
    <property type="evidence" value="ECO:0007669"/>
    <property type="project" value="InterPro"/>
</dbReference>
<dbReference type="InterPro" id="IPR000850">
    <property type="entry name" value="Adenylat/UMP-CMP_kin"/>
</dbReference>
<dbReference type="RefSeq" id="XP_016613061.1">
    <property type="nucleotide sequence ID" value="XM_016749031.1"/>
</dbReference>
<dbReference type="PANTHER" id="PTHR23359">
    <property type="entry name" value="NUCLEOTIDE KINASE"/>
    <property type="match status" value="1"/>
</dbReference>
<dbReference type="PROSITE" id="PS00113">
    <property type="entry name" value="ADENYLATE_KINASE"/>
    <property type="match status" value="1"/>
</dbReference>
<keyword evidence="3 4" id="KW-0418">Kinase</keyword>
<dbReference type="AlphaFoldDB" id="A0A0L0HVA9"/>
<dbReference type="InterPro" id="IPR027417">
    <property type="entry name" value="P-loop_NTPase"/>
</dbReference>
<dbReference type="HAMAP" id="MF_00235">
    <property type="entry name" value="Adenylate_kinase_Adk"/>
    <property type="match status" value="1"/>
</dbReference>
<evidence type="ECO:0000256" key="3">
    <source>
        <dbReference type="ARBA" id="ARBA00022777"/>
    </source>
</evidence>
<dbReference type="GO" id="GO:0006139">
    <property type="term" value="P:nucleobase-containing compound metabolic process"/>
    <property type="evidence" value="ECO:0007669"/>
    <property type="project" value="InterPro"/>
</dbReference>
<dbReference type="CDD" id="cd01428">
    <property type="entry name" value="ADK"/>
    <property type="match status" value="2"/>
</dbReference>
<evidence type="ECO:0000313" key="5">
    <source>
        <dbReference type="EMBL" id="KND05022.1"/>
    </source>
</evidence>
<evidence type="ECO:0000313" key="6">
    <source>
        <dbReference type="Proteomes" id="UP000053201"/>
    </source>
</evidence>
<dbReference type="Pfam" id="PF00406">
    <property type="entry name" value="ADK"/>
    <property type="match status" value="2"/>
</dbReference>
<name>A0A0L0HVA9_SPIPD</name>
<dbReference type="InterPro" id="IPR033690">
    <property type="entry name" value="Adenylat_kinase_CS"/>
</dbReference>
<dbReference type="GeneID" id="27684414"/>
<evidence type="ECO:0000256" key="2">
    <source>
        <dbReference type="ARBA" id="ARBA00022741"/>
    </source>
</evidence>
<dbReference type="PRINTS" id="PR00094">
    <property type="entry name" value="ADENYLTKNASE"/>
</dbReference>
<organism evidence="5 6">
    <name type="scientific">Spizellomyces punctatus (strain DAOM BR117)</name>
    <dbReference type="NCBI Taxonomy" id="645134"/>
    <lineage>
        <taxon>Eukaryota</taxon>
        <taxon>Fungi</taxon>
        <taxon>Fungi incertae sedis</taxon>
        <taxon>Chytridiomycota</taxon>
        <taxon>Chytridiomycota incertae sedis</taxon>
        <taxon>Chytridiomycetes</taxon>
        <taxon>Spizellomycetales</taxon>
        <taxon>Spizellomycetaceae</taxon>
        <taxon>Spizellomyces</taxon>
    </lineage>
</organism>
<dbReference type="eggNOG" id="KOG3078">
    <property type="taxonomic scope" value="Eukaryota"/>
</dbReference>
<dbReference type="EMBL" id="KQ257450">
    <property type="protein sequence ID" value="KND05022.1"/>
    <property type="molecule type" value="Genomic_DNA"/>
</dbReference>
<evidence type="ECO:0000256" key="4">
    <source>
        <dbReference type="RuleBase" id="RU003330"/>
    </source>
</evidence>
<keyword evidence="6" id="KW-1185">Reference proteome</keyword>
<sequence length="526" mass="58155">MNELLPKDRAASLASYADKHELFDLFQSITSRMVMDRPDDVIQFLIEQLQKPTAQGIAVIGPPSSGQAKIAEQLALHLDAVHISAGRLLATAIERQTSLGTQARPYLERGEYVPDNVMLGLVTARLQDPEVGMRGFVLEGFPRTKEQAKGLISRGILPERVVVFDIPDETIVSRLTQTRIDPITNRMYHLTLDPPPQNPTILSRLIQRSTDTEAAVRTRLNQYRRHLFGIYSSFDKECLRKLVLPDGIIGHEEEALKEVISEVGKGRVTRAPRMMKVIVGGLPGSGKTSVARMIEKEFAVVCVSPRTVILEELSLGTGIGKELANYANNPDDAPDDQILQLIANRLKRQDCVDRGWVLDGYPRTKAQADALAEKGILPNRVLLLRVSPETCYTRLTQRRYDPLTNRMINLATTPHPEVTNPLHYPSTDPTTWPIRPIDTPSAVQNRLQTYPSAQSELSAAYGGGRTVSRQGRAAMGREGVAIVQAVDAEGVESEDVNGIVPGMERVFERVRGALMRGGNIAVEKED</sequence>
<dbReference type="SUPFAM" id="SSF52540">
    <property type="entry name" value="P-loop containing nucleoside triphosphate hydrolases"/>
    <property type="match status" value="2"/>
</dbReference>
<protein>
    <recommendedName>
        <fullName evidence="7">Adenylate kinase</fullName>
    </recommendedName>
</protein>
<proteinExistence type="inferred from homology"/>
<keyword evidence="1 4" id="KW-0808">Transferase</keyword>
<reference evidence="5 6" key="1">
    <citation type="submission" date="2009-08" db="EMBL/GenBank/DDBJ databases">
        <title>The Genome Sequence of Spizellomyces punctatus strain DAOM BR117.</title>
        <authorList>
            <consortium name="The Broad Institute Genome Sequencing Platform"/>
            <person name="Russ C."/>
            <person name="Cuomo C."/>
            <person name="Shea T."/>
            <person name="Young S.K."/>
            <person name="Zeng Q."/>
            <person name="Koehrsen M."/>
            <person name="Haas B."/>
            <person name="Borodovsky M."/>
            <person name="Guigo R."/>
            <person name="Alvarado L."/>
            <person name="Berlin A."/>
            <person name="Bochicchio J."/>
            <person name="Borenstein D."/>
            <person name="Chapman S."/>
            <person name="Chen Z."/>
            <person name="Engels R."/>
            <person name="Freedman E."/>
            <person name="Gellesch M."/>
            <person name="Goldberg J."/>
            <person name="Griggs A."/>
            <person name="Gujja S."/>
            <person name="Heiman D."/>
            <person name="Hepburn T."/>
            <person name="Howarth C."/>
            <person name="Jen D."/>
            <person name="Larson L."/>
            <person name="Lewis B."/>
            <person name="Mehta T."/>
            <person name="Park D."/>
            <person name="Pearson M."/>
            <person name="Roberts A."/>
            <person name="Saif S."/>
            <person name="Shenoy N."/>
            <person name="Sisk P."/>
            <person name="Stolte C."/>
            <person name="Sykes S."/>
            <person name="Thomson T."/>
            <person name="Walk T."/>
            <person name="White J."/>
            <person name="Yandava C."/>
            <person name="Burger G."/>
            <person name="Gray M.W."/>
            <person name="Holland P.W.H."/>
            <person name="King N."/>
            <person name="Lang F.B.F."/>
            <person name="Roger A.J."/>
            <person name="Ruiz-Trillo I."/>
            <person name="Lander E."/>
            <person name="Nusbaum C."/>
        </authorList>
    </citation>
    <scope>NUCLEOTIDE SEQUENCE [LARGE SCALE GENOMIC DNA]</scope>
    <source>
        <strain evidence="5 6">DAOM BR117</strain>
    </source>
</reference>
<dbReference type="Proteomes" id="UP000053201">
    <property type="component" value="Unassembled WGS sequence"/>
</dbReference>
<accession>A0A0L0HVA9</accession>
<dbReference type="OrthoDB" id="439792at2759"/>